<reference evidence="14" key="2">
    <citation type="submission" date="2021-04" db="EMBL/GenBank/DDBJ databases">
        <authorList>
            <person name="Gilroy R."/>
        </authorList>
    </citation>
    <scope>NUCLEOTIDE SEQUENCE</scope>
    <source>
        <strain evidence="14">ChiW19-954</strain>
    </source>
</reference>
<evidence type="ECO:0000256" key="7">
    <source>
        <dbReference type="ARBA" id="ARBA00022842"/>
    </source>
</evidence>
<evidence type="ECO:0000256" key="4">
    <source>
        <dbReference type="ARBA" id="ARBA00017068"/>
    </source>
</evidence>
<dbReference type="EMBL" id="DWWO01000070">
    <property type="protein sequence ID" value="HJC34021.1"/>
    <property type="molecule type" value="Genomic_DNA"/>
</dbReference>
<evidence type="ECO:0000256" key="9">
    <source>
        <dbReference type="ARBA" id="ARBA00023239"/>
    </source>
</evidence>
<comment type="cofactor">
    <cofactor evidence="11">
        <name>Mg(2+)</name>
        <dbReference type="ChEBI" id="CHEBI:18420"/>
    </cofactor>
    <text evidence="11">Mg(2+) is required for catalysis and for stabilizing the dimer.</text>
</comment>
<name>A0A9D2STZ7_9FIRM</name>
<comment type="pathway">
    <text evidence="1">Carbohydrate degradation; glycolysis; pyruvate from D-glyceraldehyde 3-phosphate: step 4/5.</text>
</comment>
<evidence type="ECO:0000256" key="10">
    <source>
        <dbReference type="ARBA" id="ARBA00048951"/>
    </source>
</evidence>
<dbReference type="PANTHER" id="PTHR11902:SF1">
    <property type="entry name" value="ENOLASE"/>
    <property type="match status" value="1"/>
</dbReference>
<keyword evidence="7 11" id="KW-0460">Magnesium</keyword>
<proteinExistence type="inferred from homology"/>
<dbReference type="Gene3D" id="3.30.390.10">
    <property type="entry name" value="Enolase-like, N-terminal domain"/>
    <property type="match status" value="1"/>
</dbReference>
<dbReference type="AlphaFoldDB" id="A0A9D2STZ7"/>
<dbReference type="SMART" id="SM01193">
    <property type="entry name" value="Enolase_N"/>
    <property type="match status" value="1"/>
</dbReference>
<gene>
    <name evidence="14" type="primary">eno</name>
    <name evidence="14" type="ORF">H9758_05435</name>
</gene>
<dbReference type="SUPFAM" id="SSF51604">
    <property type="entry name" value="Enolase C-terminal domain-like"/>
    <property type="match status" value="1"/>
</dbReference>
<comment type="caution">
    <text evidence="14">The sequence shown here is derived from an EMBL/GenBank/DDBJ whole genome shotgun (WGS) entry which is preliminary data.</text>
</comment>
<dbReference type="PRINTS" id="PR00148">
    <property type="entry name" value="ENOLASE"/>
</dbReference>
<dbReference type="GO" id="GO:0000287">
    <property type="term" value="F:magnesium ion binding"/>
    <property type="evidence" value="ECO:0007669"/>
    <property type="project" value="InterPro"/>
</dbReference>
<feature type="domain" description="Enolase C-terminal TIM barrel" evidence="12">
    <location>
        <begin position="140"/>
        <end position="413"/>
    </location>
</feature>
<dbReference type="GO" id="GO:0006096">
    <property type="term" value="P:glycolytic process"/>
    <property type="evidence" value="ECO:0007669"/>
    <property type="project" value="UniProtKB-KW"/>
</dbReference>
<dbReference type="Pfam" id="PF03952">
    <property type="entry name" value="Enolase_N"/>
    <property type="match status" value="1"/>
</dbReference>
<comment type="catalytic activity">
    <reaction evidence="10">
        <text>(2R)-2-phosphoglycerate = phosphoenolpyruvate + H2O</text>
        <dbReference type="Rhea" id="RHEA:10164"/>
        <dbReference type="ChEBI" id="CHEBI:15377"/>
        <dbReference type="ChEBI" id="CHEBI:58289"/>
        <dbReference type="ChEBI" id="CHEBI:58702"/>
        <dbReference type="EC" id="4.2.1.11"/>
    </reaction>
    <physiologicalReaction direction="left-to-right" evidence="10">
        <dbReference type="Rhea" id="RHEA:10165"/>
    </physiologicalReaction>
</comment>
<comment type="similarity">
    <text evidence="2">Belongs to the enolase family.</text>
</comment>
<dbReference type="Proteomes" id="UP000823890">
    <property type="component" value="Unassembled WGS sequence"/>
</dbReference>
<feature type="binding site" evidence="11">
    <location>
        <position position="283"/>
    </location>
    <ligand>
        <name>Mg(2+)</name>
        <dbReference type="ChEBI" id="CHEBI:18420"/>
    </ligand>
</feature>
<reference evidence="14" key="1">
    <citation type="journal article" date="2021" name="PeerJ">
        <title>Extensive microbial diversity within the chicken gut microbiome revealed by metagenomics and culture.</title>
        <authorList>
            <person name="Gilroy R."/>
            <person name="Ravi A."/>
            <person name="Getino M."/>
            <person name="Pursley I."/>
            <person name="Horton D.L."/>
            <person name="Alikhan N.F."/>
            <person name="Baker D."/>
            <person name="Gharbi K."/>
            <person name="Hall N."/>
            <person name="Watson M."/>
            <person name="Adriaenssens E.M."/>
            <person name="Foster-Nyarko E."/>
            <person name="Jarju S."/>
            <person name="Secka A."/>
            <person name="Antonio M."/>
            <person name="Oren A."/>
            <person name="Chaudhuri R.R."/>
            <person name="La Ragione R."/>
            <person name="Hildebrand F."/>
            <person name="Pallen M.J."/>
        </authorList>
    </citation>
    <scope>NUCLEOTIDE SEQUENCE</scope>
    <source>
        <strain evidence="14">ChiW19-954</strain>
    </source>
</reference>
<dbReference type="InterPro" id="IPR036849">
    <property type="entry name" value="Enolase-like_C_sf"/>
</dbReference>
<evidence type="ECO:0000256" key="1">
    <source>
        <dbReference type="ARBA" id="ARBA00005031"/>
    </source>
</evidence>
<dbReference type="InterPro" id="IPR029017">
    <property type="entry name" value="Enolase-like_N"/>
</dbReference>
<dbReference type="GO" id="GO:0000015">
    <property type="term" value="C:phosphopyruvate hydratase complex"/>
    <property type="evidence" value="ECO:0007669"/>
    <property type="project" value="InterPro"/>
</dbReference>
<dbReference type="SMART" id="SM01192">
    <property type="entry name" value="Enolase_C"/>
    <property type="match status" value="1"/>
</dbReference>
<keyword evidence="9 14" id="KW-0456">Lyase</keyword>
<dbReference type="PANTHER" id="PTHR11902">
    <property type="entry name" value="ENOLASE"/>
    <property type="match status" value="1"/>
</dbReference>
<dbReference type="InterPro" id="IPR020811">
    <property type="entry name" value="Enolase_N"/>
</dbReference>
<keyword evidence="5" id="KW-0964">Secreted</keyword>
<keyword evidence="8" id="KW-0324">Glycolysis</keyword>
<evidence type="ECO:0000256" key="5">
    <source>
        <dbReference type="ARBA" id="ARBA00022525"/>
    </source>
</evidence>
<evidence type="ECO:0000313" key="14">
    <source>
        <dbReference type="EMBL" id="HJC34021.1"/>
    </source>
</evidence>
<dbReference type="PIRSF" id="PIRSF001400">
    <property type="entry name" value="Enolase"/>
    <property type="match status" value="1"/>
</dbReference>
<sequence>MEQLDAELPIRDIFAREIFDCRGNPTVEAEVLAGEEIVGRVSVPSGAGMEAGSKTDDDREIPERTEKMVEVINTHIAQELIGRNVFDQEDIDKALLRLDGTDDKSALGTRTVFGVSAAVACAAAAALKLPLYRYLGGVQAKSMPVPVVTVTERRRIMVADTGKGMENRTGQYGIFLIPAEHLPFRTQIKMCVEICRSMGKASADIRETLGMLKTAVERAGFQAGQDVTFGIDASAAKRYDCGQKCYRFPGEIGKKGRGLQRTSQEMTVYYDELTAEFPISFIEDPMDCEDWDGWAEITESLGDRIQLSGSSLYRTDIKRLEKGIKMGAANAITVRTDRAGTLTELSDVIKMAQKAGYGVSLAHSTGETSDSLIADLAVAFRVSRIQAGCLCHMENMEKYNRLIRIEERVGETG</sequence>
<dbReference type="EC" id="4.2.1.11" evidence="3"/>
<organism evidence="14 15">
    <name type="scientific">Candidatus Mediterraneibacter faecipullorum</name>
    <dbReference type="NCBI Taxonomy" id="2838670"/>
    <lineage>
        <taxon>Bacteria</taxon>
        <taxon>Bacillati</taxon>
        <taxon>Bacillota</taxon>
        <taxon>Clostridia</taxon>
        <taxon>Lachnospirales</taxon>
        <taxon>Lachnospiraceae</taxon>
        <taxon>Mediterraneibacter</taxon>
    </lineage>
</organism>
<accession>A0A9D2STZ7</accession>
<dbReference type="Gene3D" id="3.20.20.120">
    <property type="entry name" value="Enolase-like C-terminal domain"/>
    <property type="match status" value="1"/>
</dbReference>
<evidence type="ECO:0000256" key="2">
    <source>
        <dbReference type="ARBA" id="ARBA00009604"/>
    </source>
</evidence>
<feature type="domain" description="Enolase N-terminal" evidence="13">
    <location>
        <begin position="10"/>
        <end position="135"/>
    </location>
</feature>
<protein>
    <recommendedName>
        <fullName evidence="4">Enolase</fullName>
        <ecNumber evidence="3">4.2.1.11</ecNumber>
    </recommendedName>
</protein>
<dbReference type="InterPro" id="IPR020810">
    <property type="entry name" value="Enolase_C"/>
</dbReference>
<dbReference type="SUPFAM" id="SSF54826">
    <property type="entry name" value="Enolase N-terminal domain-like"/>
    <property type="match status" value="1"/>
</dbReference>
<evidence type="ECO:0000256" key="6">
    <source>
        <dbReference type="ARBA" id="ARBA00022723"/>
    </source>
</evidence>
<dbReference type="Pfam" id="PF00113">
    <property type="entry name" value="Enolase_C"/>
    <property type="match status" value="1"/>
</dbReference>
<keyword evidence="6 11" id="KW-0479">Metal-binding</keyword>
<dbReference type="InterPro" id="IPR000941">
    <property type="entry name" value="Enolase"/>
</dbReference>
<evidence type="ECO:0000256" key="3">
    <source>
        <dbReference type="ARBA" id="ARBA00012058"/>
    </source>
</evidence>
<evidence type="ECO:0000256" key="11">
    <source>
        <dbReference type="PIRSR" id="PIRSR001400-3"/>
    </source>
</evidence>
<evidence type="ECO:0000313" key="15">
    <source>
        <dbReference type="Proteomes" id="UP000823890"/>
    </source>
</evidence>
<dbReference type="GO" id="GO:0004634">
    <property type="term" value="F:phosphopyruvate hydratase activity"/>
    <property type="evidence" value="ECO:0007669"/>
    <property type="project" value="UniProtKB-EC"/>
</dbReference>
<feature type="binding site" evidence="11">
    <location>
        <position position="232"/>
    </location>
    <ligand>
        <name>Mg(2+)</name>
        <dbReference type="ChEBI" id="CHEBI:18420"/>
    </ligand>
</feature>
<evidence type="ECO:0000259" key="13">
    <source>
        <dbReference type="SMART" id="SM01193"/>
    </source>
</evidence>
<evidence type="ECO:0000256" key="8">
    <source>
        <dbReference type="ARBA" id="ARBA00023152"/>
    </source>
</evidence>
<evidence type="ECO:0000259" key="12">
    <source>
        <dbReference type="SMART" id="SM01192"/>
    </source>
</evidence>